<gene>
    <name evidence="1" type="ORF">HMPREF9474_04285</name>
</gene>
<dbReference type="EMBL" id="ADLQ01000099">
    <property type="protein sequence ID" value="EGA91852.1"/>
    <property type="molecule type" value="Genomic_DNA"/>
</dbReference>
<evidence type="ECO:0000313" key="1">
    <source>
        <dbReference type="EMBL" id="EGA91852.1"/>
    </source>
</evidence>
<protein>
    <submittedName>
        <fullName evidence="1">Uncharacterized protein</fullName>
    </submittedName>
</protein>
<organism evidence="1 2">
    <name type="scientific">Clostridium symbiosum (strain WAL-14163)</name>
    <dbReference type="NCBI Taxonomy" id="742740"/>
    <lineage>
        <taxon>Bacteria</taxon>
        <taxon>Bacillati</taxon>
        <taxon>Bacillota</taxon>
        <taxon>Clostridia</taxon>
        <taxon>Lachnospirales</taxon>
        <taxon>Lachnospiraceae</taxon>
        <taxon>Otoolea</taxon>
    </lineage>
</organism>
<evidence type="ECO:0000313" key="2">
    <source>
        <dbReference type="Proteomes" id="UP000002970"/>
    </source>
</evidence>
<comment type="caution">
    <text evidence="1">The sequence shown here is derived from an EMBL/GenBank/DDBJ whole genome shotgun (WGS) entry which is preliminary data.</text>
</comment>
<dbReference type="STRING" id="1512.GCA_900049235_04628"/>
<reference evidence="1 2" key="1">
    <citation type="submission" date="2010-12" db="EMBL/GenBank/DDBJ databases">
        <title>The Genome Sequence of Clostridium symbiosum strain WAL-14163.</title>
        <authorList>
            <person name="Earl A."/>
            <person name="Ward D."/>
            <person name="Feldgarden M."/>
            <person name="Gevers D."/>
            <person name="Finegold S.M."/>
            <person name="Summanen P.H."/>
            <person name="Molitoris D.R."/>
            <person name="Vaisanen M.L."/>
            <person name="Daigneault M."/>
            <person name="Young S.K."/>
            <person name="Zeng Q."/>
            <person name="Gargeya S."/>
            <person name="Fitzgerald M."/>
            <person name="Haas B."/>
            <person name="Abouelleil A."/>
            <person name="Alvarado L."/>
            <person name="Arachchi H.M."/>
            <person name="Berlin A."/>
            <person name="Brown A."/>
            <person name="Chapman S.B."/>
            <person name="Chen Z."/>
            <person name="Dunbar C."/>
            <person name="Freedman E."/>
            <person name="Gearin G."/>
            <person name="Gellesch M."/>
            <person name="Goldberg J."/>
            <person name="Griggs A."/>
            <person name="Gujja S."/>
            <person name="Heilman E."/>
            <person name="Heiman D."/>
            <person name="Howarth C."/>
            <person name="Larson L."/>
            <person name="Lui A."/>
            <person name="MacDonald P.J.P."/>
            <person name="Mehta T."/>
            <person name="Montmayeur A."/>
            <person name="Murphy C."/>
            <person name="Neiman D."/>
            <person name="Pearson M."/>
            <person name="Priest M."/>
            <person name="Roberts A."/>
            <person name="Saif S."/>
            <person name="Shea T."/>
            <person name="Shenoy N."/>
            <person name="Sisk P."/>
            <person name="Stolte C."/>
            <person name="Sykes S."/>
            <person name="White J."/>
            <person name="Yandava C."/>
            <person name="Nusbaum C."/>
            <person name="Birren B."/>
        </authorList>
    </citation>
    <scope>NUCLEOTIDE SEQUENCE [LARGE SCALE GENOMIC DNA]</scope>
    <source>
        <strain evidence="1 2">WAL-14163</strain>
    </source>
</reference>
<dbReference type="RefSeq" id="WP_003504651.1">
    <property type="nucleotide sequence ID" value="NZ_GL834320.1"/>
</dbReference>
<dbReference type="AlphaFoldDB" id="E7GTP0"/>
<dbReference type="Proteomes" id="UP000002970">
    <property type="component" value="Unassembled WGS sequence"/>
</dbReference>
<keyword evidence="2" id="KW-1185">Reference proteome</keyword>
<accession>E7GTP0</accession>
<dbReference type="HOGENOM" id="CLU_2521822_0_0_9"/>
<sequence length="84" mass="9870">MKKEYAVNIESVNSDSDWNTADMADWYDSYDEAYDAAEKAFSDPDVMEVRLNIWEDGEIEDTPLRMVREDGNIRHYKGETVLWL</sequence>
<proteinExistence type="predicted"/>
<name>E7GTP0_CLOS6</name>